<comment type="caution">
    <text evidence="2">The sequence shown here is derived from an EMBL/GenBank/DDBJ whole genome shotgun (WGS) entry which is preliminary data.</text>
</comment>
<protein>
    <submittedName>
        <fullName evidence="2">Uncharacterized protein</fullName>
    </submittedName>
</protein>
<sequence>MSDSLKKPFWNLYKLMGDLLYLTVTLNFAAIIVFYE</sequence>
<evidence type="ECO:0000256" key="1">
    <source>
        <dbReference type="SAM" id="Phobius"/>
    </source>
</evidence>
<proteinExistence type="predicted"/>
<name>A0A916NDC2_9BACT</name>
<feature type="transmembrane region" description="Helical" evidence="1">
    <location>
        <begin position="12"/>
        <end position="35"/>
    </location>
</feature>
<dbReference type="Proteomes" id="UP000680038">
    <property type="component" value="Unassembled WGS sequence"/>
</dbReference>
<dbReference type="AlphaFoldDB" id="A0A916NDC2"/>
<dbReference type="EMBL" id="CAJRAF010000002">
    <property type="protein sequence ID" value="CAG5009922.1"/>
    <property type="molecule type" value="Genomic_DNA"/>
</dbReference>
<evidence type="ECO:0000313" key="2">
    <source>
        <dbReference type="EMBL" id="CAG5009922.1"/>
    </source>
</evidence>
<keyword evidence="3" id="KW-1185">Reference proteome</keyword>
<keyword evidence="1" id="KW-1133">Transmembrane helix</keyword>
<evidence type="ECO:0000313" key="3">
    <source>
        <dbReference type="Proteomes" id="UP000680038"/>
    </source>
</evidence>
<reference evidence="2" key="1">
    <citation type="submission" date="2021-04" db="EMBL/GenBank/DDBJ databases">
        <authorList>
            <person name="Rodrigo-Torres L."/>
            <person name="Arahal R. D."/>
            <person name="Lucena T."/>
        </authorList>
    </citation>
    <scope>NUCLEOTIDE SEQUENCE</scope>
    <source>
        <strain evidence="2">CECT 9275</strain>
    </source>
</reference>
<accession>A0A916NDC2</accession>
<organism evidence="2 3">
    <name type="scientific">Dyadobacter helix</name>
    <dbReference type="NCBI Taxonomy" id="2822344"/>
    <lineage>
        <taxon>Bacteria</taxon>
        <taxon>Pseudomonadati</taxon>
        <taxon>Bacteroidota</taxon>
        <taxon>Cytophagia</taxon>
        <taxon>Cytophagales</taxon>
        <taxon>Spirosomataceae</taxon>
        <taxon>Dyadobacter</taxon>
    </lineage>
</organism>
<keyword evidence="1" id="KW-0812">Transmembrane</keyword>
<gene>
    <name evidence="2" type="ORF">DYBT9275_04599</name>
</gene>
<keyword evidence="1" id="KW-0472">Membrane</keyword>